<proteinExistence type="predicted"/>
<evidence type="ECO:0000256" key="2">
    <source>
        <dbReference type="ARBA" id="ARBA00022946"/>
    </source>
</evidence>
<evidence type="ECO:0000313" key="4">
    <source>
        <dbReference type="EnsemblPlants" id="LPERR03G28230.1"/>
    </source>
</evidence>
<dbReference type="PANTHER" id="PTHR47926:SF492">
    <property type="entry name" value="DYW DOMAIN-CONTAINING PROTEIN"/>
    <property type="match status" value="1"/>
</dbReference>
<evidence type="ECO:0000256" key="3">
    <source>
        <dbReference type="PROSITE-ProRule" id="PRU00708"/>
    </source>
</evidence>
<dbReference type="Gramene" id="LPERR03G28230.1">
    <property type="protein sequence ID" value="LPERR03G28230.1"/>
    <property type="gene ID" value="LPERR03G28230"/>
</dbReference>
<dbReference type="NCBIfam" id="TIGR00756">
    <property type="entry name" value="PPR"/>
    <property type="match status" value="3"/>
</dbReference>
<reference evidence="4 5" key="1">
    <citation type="submission" date="2012-08" db="EMBL/GenBank/DDBJ databases">
        <title>Oryza genome evolution.</title>
        <authorList>
            <person name="Wing R.A."/>
        </authorList>
    </citation>
    <scope>NUCLEOTIDE SEQUENCE</scope>
</reference>
<dbReference type="FunFam" id="1.25.40.10:FF:001384">
    <property type="entry name" value="Pentatricopeptide repeat-containing protein mitochondrial"/>
    <property type="match status" value="1"/>
</dbReference>
<dbReference type="InterPro" id="IPR002885">
    <property type="entry name" value="PPR_rpt"/>
</dbReference>
<sequence length="618" mass="66317">MASTTGRPPSWDPTVSLRLGHPALVLLERCAGGGGGGARQFNAILAHMLRLGLAFETFPMSRLLHFATTAAHARVADLLFRHFTPRPNLYIYNLMLSSSSSPPNRAAALYGSMLASSIPPNEQTFLSLLKSATAEMIPSSSSSFGKQVHAQIVVNGLDSRVYLRNSLIKMYLDAGDVEAAEGMFFRRCAQQTAAVDAASCNIMLSGYLRGGFGEKALRFFRGMAMAASRRGDVGVFDQYTAVALLACCGRLKTAILGRSVHGVVVRRIGVADRGGLILSNALLDMYAKCGEMSMAMRVFGEAGEKDGISWNTMVAGFANAGMLDLASNYFDQAPTRDVISWNALLAGYARYNEFAATMALFDDMLASGVRPDKVSAVSLISAAAGKGTLNPGKSIHGWVVKEHGTRDAFLASALVDMYCKCGSVKLAYAVFEKAVDKDVTLWTAMISGLAFHGHGDVALDLFWKMQSEGIEPNSVTLVAVLAACSHSGLLDEGCKIFYTMKQRFDIEPGIEHFGCMVDILARSGRLSDAVDLARTMPMKASRSIWGTILSASSACQNTEVAEIASKELLCLEPSEGGGYVLLSNLYAAEGQWNYSNKVRENMDRKGVRKSAGASSFGC</sequence>
<dbReference type="FunFam" id="1.25.40.10:FF:000090">
    <property type="entry name" value="Pentatricopeptide repeat-containing protein, chloroplastic"/>
    <property type="match status" value="1"/>
</dbReference>
<name>A0A0D9VYU6_9ORYZ</name>
<dbReference type="Pfam" id="PF13041">
    <property type="entry name" value="PPR_2"/>
    <property type="match status" value="2"/>
</dbReference>
<keyword evidence="2" id="KW-0809">Transit peptide</keyword>
<dbReference type="InterPro" id="IPR046848">
    <property type="entry name" value="E_motif"/>
</dbReference>
<accession>A0A0D9VYU6</accession>
<organism evidence="4 5">
    <name type="scientific">Leersia perrieri</name>
    <dbReference type="NCBI Taxonomy" id="77586"/>
    <lineage>
        <taxon>Eukaryota</taxon>
        <taxon>Viridiplantae</taxon>
        <taxon>Streptophyta</taxon>
        <taxon>Embryophyta</taxon>
        <taxon>Tracheophyta</taxon>
        <taxon>Spermatophyta</taxon>
        <taxon>Magnoliopsida</taxon>
        <taxon>Liliopsida</taxon>
        <taxon>Poales</taxon>
        <taxon>Poaceae</taxon>
        <taxon>BOP clade</taxon>
        <taxon>Oryzoideae</taxon>
        <taxon>Oryzeae</taxon>
        <taxon>Oryzinae</taxon>
        <taxon>Leersia</taxon>
    </lineage>
</organism>
<dbReference type="HOGENOM" id="CLU_002706_0_6_1"/>
<dbReference type="FunFam" id="1.25.40.10:FF:000412">
    <property type="entry name" value="Putative pentatricopeptide repeat-containing protein"/>
    <property type="match status" value="1"/>
</dbReference>
<protein>
    <recommendedName>
        <fullName evidence="6">Pentacotripeptide-repeat region of PRORP domain-containing protein</fullName>
    </recommendedName>
</protein>
<dbReference type="eggNOG" id="KOG4197">
    <property type="taxonomic scope" value="Eukaryota"/>
</dbReference>
<keyword evidence="1" id="KW-0677">Repeat</keyword>
<dbReference type="InterPro" id="IPR011990">
    <property type="entry name" value="TPR-like_helical_dom_sf"/>
</dbReference>
<reference evidence="4" key="3">
    <citation type="submission" date="2015-04" db="UniProtKB">
        <authorList>
            <consortium name="EnsemblPlants"/>
        </authorList>
    </citation>
    <scope>IDENTIFICATION</scope>
</reference>
<dbReference type="STRING" id="77586.A0A0D9VYU6"/>
<dbReference type="AlphaFoldDB" id="A0A0D9VYU6"/>
<dbReference type="GO" id="GO:0003723">
    <property type="term" value="F:RNA binding"/>
    <property type="evidence" value="ECO:0007669"/>
    <property type="project" value="InterPro"/>
</dbReference>
<keyword evidence="5" id="KW-1185">Reference proteome</keyword>
<evidence type="ECO:0000256" key="1">
    <source>
        <dbReference type="ARBA" id="ARBA00022737"/>
    </source>
</evidence>
<evidence type="ECO:0000313" key="5">
    <source>
        <dbReference type="Proteomes" id="UP000032180"/>
    </source>
</evidence>
<evidence type="ECO:0008006" key="6">
    <source>
        <dbReference type="Google" id="ProtNLM"/>
    </source>
</evidence>
<dbReference type="Gene3D" id="1.25.40.10">
    <property type="entry name" value="Tetratricopeptide repeat domain"/>
    <property type="match status" value="3"/>
</dbReference>
<reference evidence="5" key="2">
    <citation type="submission" date="2013-12" db="EMBL/GenBank/DDBJ databases">
        <authorList>
            <person name="Yu Y."/>
            <person name="Lee S."/>
            <person name="de Baynast K."/>
            <person name="Wissotski M."/>
            <person name="Liu L."/>
            <person name="Talag J."/>
            <person name="Goicoechea J."/>
            <person name="Angelova A."/>
            <person name="Jetty R."/>
            <person name="Kudrna D."/>
            <person name="Golser W."/>
            <person name="Rivera L."/>
            <person name="Zhang J."/>
            <person name="Wing R."/>
        </authorList>
    </citation>
    <scope>NUCLEOTIDE SEQUENCE</scope>
</reference>
<feature type="repeat" description="PPR" evidence="3">
    <location>
        <begin position="438"/>
        <end position="472"/>
    </location>
</feature>
<dbReference type="Proteomes" id="UP000032180">
    <property type="component" value="Chromosome 3"/>
</dbReference>
<dbReference type="Pfam" id="PF20431">
    <property type="entry name" value="E_motif"/>
    <property type="match status" value="1"/>
</dbReference>
<dbReference type="PANTHER" id="PTHR47926">
    <property type="entry name" value="PENTATRICOPEPTIDE REPEAT-CONTAINING PROTEIN"/>
    <property type="match status" value="1"/>
</dbReference>
<dbReference type="GO" id="GO:0009451">
    <property type="term" value="P:RNA modification"/>
    <property type="evidence" value="ECO:0007669"/>
    <property type="project" value="InterPro"/>
</dbReference>
<dbReference type="PROSITE" id="PS51375">
    <property type="entry name" value="PPR"/>
    <property type="match status" value="3"/>
</dbReference>
<feature type="repeat" description="PPR" evidence="3">
    <location>
        <begin position="196"/>
        <end position="230"/>
    </location>
</feature>
<dbReference type="InterPro" id="IPR046960">
    <property type="entry name" value="PPR_At4g14850-like_plant"/>
</dbReference>
<feature type="repeat" description="PPR" evidence="3">
    <location>
        <begin position="337"/>
        <end position="371"/>
    </location>
</feature>
<dbReference type="EnsemblPlants" id="LPERR03G28230.1">
    <property type="protein sequence ID" value="LPERR03G28230.1"/>
    <property type="gene ID" value="LPERR03G28230"/>
</dbReference>
<dbReference type="Pfam" id="PF01535">
    <property type="entry name" value="PPR"/>
    <property type="match status" value="4"/>
</dbReference>